<dbReference type="EMBL" id="QXJM01000056">
    <property type="protein sequence ID" value="RIE00387.1"/>
    <property type="molecule type" value="Genomic_DNA"/>
</dbReference>
<reference evidence="1 2" key="1">
    <citation type="submission" date="2018-09" db="EMBL/GenBank/DDBJ databases">
        <title>Cohnella cavernae sp. nov., isolated from a karst cave.</title>
        <authorList>
            <person name="Zhu H."/>
        </authorList>
    </citation>
    <scope>NUCLEOTIDE SEQUENCE [LARGE SCALE GENOMIC DNA]</scope>
    <source>
        <strain evidence="1 2">K2E09-144</strain>
    </source>
</reference>
<name>A0A398CKH1_9BACL</name>
<proteinExistence type="predicted"/>
<protein>
    <submittedName>
        <fullName evidence="1">YqzE family protein</fullName>
    </submittedName>
</protein>
<keyword evidence="2" id="KW-1185">Reference proteome</keyword>
<evidence type="ECO:0000313" key="1">
    <source>
        <dbReference type="EMBL" id="RIE00387.1"/>
    </source>
</evidence>
<evidence type="ECO:0000313" key="2">
    <source>
        <dbReference type="Proteomes" id="UP000266340"/>
    </source>
</evidence>
<dbReference type="RefSeq" id="WP_119152505.1">
    <property type="nucleotide sequence ID" value="NZ_JBHSOV010000044.1"/>
</dbReference>
<dbReference type="Proteomes" id="UP000266340">
    <property type="component" value="Unassembled WGS sequence"/>
</dbReference>
<sequence length="75" mass="8960">MSDGSDLLKYVTQRVVTYMDTPAEGQSRKERRKRKEPWATRWFGQLLPLGISLWWNGRKRNKPYPPARLVERELD</sequence>
<comment type="caution">
    <text evidence="1">The sequence shown here is derived from an EMBL/GenBank/DDBJ whole genome shotgun (WGS) entry which is preliminary data.</text>
</comment>
<dbReference type="AlphaFoldDB" id="A0A398CKH1"/>
<dbReference type="OrthoDB" id="2691835at2"/>
<gene>
    <name evidence="1" type="ORF">D3H35_28640</name>
</gene>
<accession>A0A398CKH1</accession>
<organism evidence="1 2">
    <name type="scientific">Cohnella faecalis</name>
    <dbReference type="NCBI Taxonomy" id="2315694"/>
    <lineage>
        <taxon>Bacteria</taxon>
        <taxon>Bacillati</taxon>
        <taxon>Bacillota</taxon>
        <taxon>Bacilli</taxon>
        <taxon>Bacillales</taxon>
        <taxon>Paenibacillaceae</taxon>
        <taxon>Cohnella</taxon>
    </lineage>
</organism>
<dbReference type="Pfam" id="PF14038">
    <property type="entry name" value="YqzE"/>
    <property type="match status" value="1"/>
</dbReference>
<dbReference type="InterPro" id="IPR025622">
    <property type="entry name" value="YqzE"/>
</dbReference>